<accession>A0A2X2J9E6</accession>
<protein>
    <submittedName>
        <fullName evidence="1">Uncharacterized protein</fullName>
    </submittedName>
</protein>
<dbReference type="AlphaFoldDB" id="A0A2X2J9E6"/>
<reference evidence="1 2" key="1">
    <citation type="submission" date="2018-06" db="EMBL/GenBank/DDBJ databases">
        <authorList>
            <consortium name="Pathogen Informatics"/>
            <person name="Doyle S."/>
        </authorList>
    </citation>
    <scope>NUCLEOTIDE SEQUENCE [LARGE SCALE GENOMIC DNA]</scope>
    <source>
        <strain evidence="1 2">NCTC11343</strain>
    </source>
</reference>
<dbReference type="RefSeq" id="WP_112373557.1">
    <property type="nucleotide sequence ID" value="NZ_CP069793.1"/>
</dbReference>
<organism evidence="1 2">
    <name type="scientific">Sphingobacterium multivorum</name>
    <dbReference type="NCBI Taxonomy" id="28454"/>
    <lineage>
        <taxon>Bacteria</taxon>
        <taxon>Pseudomonadati</taxon>
        <taxon>Bacteroidota</taxon>
        <taxon>Sphingobacteriia</taxon>
        <taxon>Sphingobacteriales</taxon>
        <taxon>Sphingobacteriaceae</taxon>
        <taxon>Sphingobacterium</taxon>
    </lineage>
</organism>
<sequence>MNYYFTLLFLVALQYVNAQESFVFKYLPQPQLKYETTGIYQTKAAGKLEGLFPFTMNLEGNNKVQSTTSTGAEVKQIIPYKTEILFVETSMKFNEQITPLKAPLSGSTIYGYYDENGKTKIDSIVNNTLDSLEKQHLKTEMEQNQFEDKTPNKPMKVGDSVEKTETVAFPVLGADQQEFLVKTKYTLQKIENGTGYLDATQTFQLKSPNEQIEVLPNSNGSGKVEFNIKHTYVSKKVTSANLYLKVKQDGYVMSCIISSNNSDITTASSLIR</sequence>
<dbReference type="Proteomes" id="UP000251241">
    <property type="component" value="Unassembled WGS sequence"/>
</dbReference>
<name>A0A2X2J9E6_SPHMU</name>
<proteinExistence type="predicted"/>
<evidence type="ECO:0000313" key="2">
    <source>
        <dbReference type="Proteomes" id="UP000251241"/>
    </source>
</evidence>
<evidence type="ECO:0000313" key="1">
    <source>
        <dbReference type="EMBL" id="SPZ83665.1"/>
    </source>
</evidence>
<gene>
    <name evidence="1" type="ORF">NCTC11343_00184</name>
</gene>
<dbReference type="GeneID" id="97181916"/>
<dbReference type="EMBL" id="UAUU01000002">
    <property type="protein sequence ID" value="SPZ83665.1"/>
    <property type="molecule type" value="Genomic_DNA"/>
</dbReference>